<evidence type="ECO:0000256" key="1">
    <source>
        <dbReference type="ARBA" id="ARBA00022490"/>
    </source>
</evidence>
<dbReference type="InterPro" id="IPR007666">
    <property type="entry name" value="ADP_PFK/GK"/>
</dbReference>
<evidence type="ECO:0000313" key="8">
    <source>
        <dbReference type="Proteomes" id="UP001652625"/>
    </source>
</evidence>
<dbReference type="InterPro" id="IPR029056">
    <property type="entry name" value="Ribokinase-like"/>
</dbReference>
<evidence type="ECO:0000313" key="9">
    <source>
        <dbReference type="RefSeq" id="XP_065660711.1"/>
    </source>
</evidence>
<keyword evidence="2" id="KW-0808">Transferase</keyword>
<dbReference type="SUPFAM" id="SSF53613">
    <property type="entry name" value="Ribokinase-like"/>
    <property type="match status" value="1"/>
</dbReference>
<evidence type="ECO:0000256" key="7">
    <source>
        <dbReference type="SAM" id="Phobius"/>
    </source>
</evidence>
<dbReference type="Pfam" id="PF04587">
    <property type="entry name" value="ADP_PFK_GK"/>
    <property type="match status" value="1"/>
</dbReference>
<protein>
    <submittedName>
        <fullName evidence="9">ADP-dependent glucokinase</fullName>
    </submittedName>
</protein>
<reference evidence="9" key="1">
    <citation type="submission" date="2025-08" db="UniProtKB">
        <authorList>
            <consortium name="RefSeq"/>
        </authorList>
    </citation>
    <scope>IDENTIFICATION</scope>
</reference>
<evidence type="ECO:0000256" key="6">
    <source>
        <dbReference type="ARBA" id="ARBA00023152"/>
    </source>
</evidence>
<evidence type="ECO:0000256" key="5">
    <source>
        <dbReference type="ARBA" id="ARBA00022842"/>
    </source>
</evidence>
<keyword evidence="4" id="KW-0418">Kinase</keyword>
<dbReference type="PROSITE" id="PS51255">
    <property type="entry name" value="ADPK"/>
    <property type="match status" value="1"/>
</dbReference>
<keyword evidence="3" id="KW-0479">Metal-binding</keyword>
<dbReference type="GeneID" id="100213429"/>
<keyword evidence="1" id="KW-0963">Cytoplasm</keyword>
<keyword evidence="7" id="KW-0812">Transmembrane</keyword>
<dbReference type="PANTHER" id="PTHR21208">
    <property type="entry name" value="ADP-DEPENDENT GLUCOKINASE"/>
    <property type="match status" value="1"/>
</dbReference>
<name>A0ABM4CG61_HYDVU</name>
<evidence type="ECO:0000256" key="4">
    <source>
        <dbReference type="ARBA" id="ARBA00022777"/>
    </source>
</evidence>
<dbReference type="Gene3D" id="3.40.1190.20">
    <property type="match status" value="1"/>
</dbReference>
<keyword evidence="7" id="KW-0472">Membrane</keyword>
<organism evidence="8 9">
    <name type="scientific">Hydra vulgaris</name>
    <name type="common">Hydra</name>
    <name type="synonym">Hydra attenuata</name>
    <dbReference type="NCBI Taxonomy" id="6087"/>
    <lineage>
        <taxon>Eukaryota</taxon>
        <taxon>Metazoa</taxon>
        <taxon>Cnidaria</taxon>
        <taxon>Hydrozoa</taxon>
        <taxon>Hydroidolina</taxon>
        <taxon>Anthoathecata</taxon>
        <taxon>Aplanulata</taxon>
        <taxon>Hydridae</taxon>
        <taxon>Hydra</taxon>
    </lineage>
</organism>
<gene>
    <name evidence="9" type="primary">LOC100213429</name>
</gene>
<keyword evidence="7" id="KW-1133">Transmembrane helix</keyword>
<keyword evidence="8" id="KW-1185">Reference proteome</keyword>
<dbReference type="RefSeq" id="XP_065660711.1">
    <property type="nucleotide sequence ID" value="XM_065804639.1"/>
</dbReference>
<accession>A0ABM4CG61</accession>
<dbReference type="Proteomes" id="UP001652625">
    <property type="component" value="Chromosome 09"/>
</dbReference>
<dbReference type="PANTHER" id="PTHR21208:SF1">
    <property type="entry name" value="ADP-DEPENDENT GLUCOKINASE"/>
    <property type="match status" value="1"/>
</dbReference>
<feature type="transmembrane region" description="Helical" evidence="7">
    <location>
        <begin position="16"/>
        <end position="33"/>
    </location>
</feature>
<sequence length="479" mass="53728">MEKINTSADNKKSKSWLWQILGPVLIGIVYFCYNKNLEYKRLKNVLNALLLQEKSVNISTELPVAIGFGSCLDLLVDGVSLMNAITQKPPKEKKYHEKIKNLDELSEMFALFFSQGAAVERFIPKDLLNKMVAKAELLQSARWAGGGNAPVISHRFYREGFQNILVGARASHKLRSFYSPSIQFSEHIDEPEDIHLILEYKVGDKWGDFVAPRANRFIVHSDQINPLILSLEAFSNKLNQINPRLIIVSALQMLDNFPFEKGVREERMLKLAQMLNSTSKSSLIHFEMASFSEAEMIRSLLLNVLPYVDSLGMNEQELPNLASMVNKGTVVTVSDANPKTAIILDDLRELYQYSKTVSHRGLSRIHVHTLSFQAILIKKGSQWKNNKAGSAKASLVAHRHVCGVDEINLSNAKIIMDDSFSLSLKTPSERVYFNETSPISCWNEDDYELCLAPVLVCTDVKQTVGGGDNITPAGLIPQM</sequence>
<evidence type="ECO:0000256" key="2">
    <source>
        <dbReference type="ARBA" id="ARBA00022679"/>
    </source>
</evidence>
<evidence type="ECO:0000256" key="3">
    <source>
        <dbReference type="ARBA" id="ARBA00022723"/>
    </source>
</evidence>
<keyword evidence="5" id="KW-0460">Magnesium</keyword>
<keyword evidence="6" id="KW-0324">Glycolysis</keyword>
<proteinExistence type="predicted"/>